<evidence type="ECO:0000313" key="3">
    <source>
        <dbReference type="Proteomes" id="UP000256478"/>
    </source>
</evidence>
<name>A0A3E0TR79_9GAMM</name>
<dbReference type="EMBL" id="QUOU01000001">
    <property type="protein sequence ID" value="REL27116.1"/>
    <property type="molecule type" value="Genomic_DNA"/>
</dbReference>
<organism evidence="2 3">
    <name type="scientific">Thalassotalea euphylliae</name>
    <dbReference type="NCBI Taxonomy" id="1655234"/>
    <lineage>
        <taxon>Bacteria</taxon>
        <taxon>Pseudomonadati</taxon>
        <taxon>Pseudomonadota</taxon>
        <taxon>Gammaproteobacteria</taxon>
        <taxon>Alteromonadales</taxon>
        <taxon>Colwelliaceae</taxon>
        <taxon>Thalassotalea</taxon>
    </lineage>
</organism>
<evidence type="ECO:0000313" key="2">
    <source>
        <dbReference type="EMBL" id="REL27116.1"/>
    </source>
</evidence>
<feature type="domain" description="YdhG-like" evidence="1">
    <location>
        <begin position="43"/>
        <end position="129"/>
    </location>
</feature>
<reference evidence="2 3" key="1">
    <citation type="submission" date="2018-08" db="EMBL/GenBank/DDBJ databases">
        <title>Thalassotalea euphylliae genome.</title>
        <authorList>
            <person name="Summers S."/>
            <person name="Rice S.A."/>
            <person name="Freckelton M.L."/>
            <person name="Nedved B.T."/>
            <person name="Hadfield M.G."/>
        </authorList>
    </citation>
    <scope>NUCLEOTIDE SEQUENCE [LARGE SCALE GENOMIC DNA]</scope>
    <source>
        <strain evidence="2 3">H1</strain>
    </source>
</reference>
<dbReference type="InterPro" id="IPR014922">
    <property type="entry name" value="YdhG-like"/>
</dbReference>
<sequence>MMTLKTQENDADVNAFIESVAHPQKVSDGLILLEVMTALTHKPAKMWGKSIVGFGKYSYQNTSGGGEWPVTGFSPRKTAISVYIMPGFDEFSDELARLGKHKLGKSCLYINKLADIDIEVLKAIISKSITIMAQRYPCE</sequence>
<accession>A0A3E0TR79</accession>
<evidence type="ECO:0000259" key="1">
    <source>
        <dbReference type="Pfam" id="PF08818"/>
    </source>
</evidence>
<comment type="caution">
    <text evidence="2">The sequence shown here is derived from an EMBL/GenBank/DDBJ whole genome shotgun (WGS) entry which is preliminary data.</text>
</comment>
<dbReference type="Pfam" id="PF08818">
    <property type="entry name" value="DUF1801"/>
    <property type="match status" value="1"/>
</dbReference>
<proteinExistence type="predicted"/>
<dbReference type="AlphaFoldDB" id="A0A3E0TR79"/>
<dbReference type="OrthoDB" id="5951444at2"/>
<protein>
    <submittedName>
        <fullName evidence="2">DUF1801 domain-containing protein</fullName>
    </submittedName>
</protein>
<dbReference type="Proteomes" id="UP000256478">
    <property type="component" value="Unassembled WGS sequence"/>
</dbReference>
<dbReference type="SUPFAM" id="SSF159888">
    <property type="entry name" value="YdhG-like"/>
    <property type="match status" value="1"/>
</dbReference>
<gene>
    <name evidence="2" type="ORF">DXX93_11425</name>
</gene>